<evidence type="ECO:0000256" key="1">
    <source>
        <dbReference type="ARBA" id="ARBA00023002"/>
    </source>
</evidence>
<evidence type="ECO:0000313" key="5">
    <source>
        <dbReference type="Proteomes" id="UP001276564"/>
    </source>
</evidence>
<name>A0ABU5AHZ2_9HYPH</name>
<organism evidence="4 5">
    <name type="scientific">Mesorhizobium abyssinicae</name>
    <dbReference type="NCBI Taxonomy" id="1209958"/>
    <lineage>
        <taxon>Bacteria</taxon>
        <taxon>Pseudomonadati</taxon>
        <taxon>Pseudomonadota</taxon>
        <taxon>Alphaproteobacteria</taxon>
        <taxon>Hyphomicrobiales</taxon>
        <taxon>Phyllobacteriaceae</taxon>
        <taxon>Mesorhizobium</taxon>
    </lineage>
</organism>
<gene>
    <name evidence="4" type="ORF">RFM23_04355</name>
</gene>
<sequence>MLDHNAALHPRTGAHDEERVIKLAVLAVGGQGGGVLADWITDVAERSGYIAQSTSVAGVAQRTGATIYYIEMARDTGRLPVFALSPSQGDVDILIAAELMEAGRAIIRGFVTPERTTLIASSHRIAAVSEKIEPGDGRASSETVHATAQAAARRFIAFDMEKIAAENGTMISASLLGALAGSDALPFARESYEQAIGAGGRGVKASLAAFAAAYDRARGIGAAPAGEQAAKHAVTEAKSTAKVRGPEILLKGWQELAARVGALPEPMRDMAERGLKKVVDYQDITYGGEYLDRLDKAVALDGPEHAYALSIAAAKHLANAMCYDDMIRVADLKTRSTRDRRVRKEVGVKDGTVLQVTEYFHPRIEEFCGTLPAGLGSYIEDRPKLTAFLDRRINRGRHIRTDSFTGFAMLWVIGGLRRWRRRLLRHRIEVDHLERWYDLALAHAREDYALGTEILNCRRLIKGYSDTHARAQSKFDRVLSALDMLKGRDDAADWIRRLREAALKDEKGDMLDGALKTVATLGG</sequence>
<keyword evidence="1" id="KW-0560">Oxidoreductase</keyword>
<dbReference type="Gene3D" id="3.40.920.10">
    <property type="entry name" value="Pyruvate-ferredoxin oxidoreductase, PFOR, domain III"/>
    <property type="match status" value="1"/>
</dbReference>
<dbReference type="PANTHER" id="PTHR43854">
    <property type="entry name" value="INDOLEPYRUVATE OXIDOREDUCTASE SUBUNIT IORB"/>
    <property type="match status" value="1"/>
</dbReference>
<evidence type="ECO:0000259" key="3">
    <source>
        <dbReference type="Pfam" id="PF20169"/>
    </source>
</evidence>
<dbReference type="InterPro" id="IPR019752">
    <property type="entry name" value="Pyrv/ketoisovalerate_OxRed_cat"/>
</dbReference>
<reference evidence="4 5" key="1">
    <citation type="submission" date="2023-08" db="EMBL/GenBank/DDBJ databases">
        <title>Implementing the SeqCode for naming new Mesorhizobium species isolated from Vachellia karroo root nodules.</title>
        <authorList>
            <person name="Van Lill M."/>
        </authorList>
    </citation>
    <scope>NUCLEOTIDE SEQUENCE [LARGE SCALE GENOMIC DNA]</scope>
    <source>
        <strain evidence="4 5">VK4B</strain>
    </source>
</reference>
<evidence type="ECO:0000313" key="4">
    <source>
        <dbReference type="EMBL" id="MDX8536852.1"/>
    </source>
</evidence>
<evidence type="ECO:0000259" key="2">
    <source>
        <dbReference type="Pfam" id="PF01558"/>
    </source>
</evidence>
<feature type="domain" description="DUF6537" evidence="3">
    <location>
        <begin position="268"/>
        <end position="479"/>
    </location>
</feature>
<dbReference type="InterPro" id="IPR052198">
    <property type="entry name" value="IorB_Oxidoreductase"/>
</dbReference>
<dbReference type="Pfam" id="PF01558">
    <property type="entry name" value="POR"/>
    <property type="match status" value="1"/>
</dbReference>
<dbReference type="InterPro" id="IPR002869">
    <property type="entry name" value="Pyrv_flavodox_OxRed_cen"/>
</dbReference>
<dbReference type="Pfam" id="PF20169">
    <property type="entry name" value="DUF6537"/>
    <property type="match status" value="1"/>
</dbReference>
<protein>
    <submittedName>
        <fullName evidence="4">Indolepyruvate oxidoreductase subunit beta family protein</fullName>
    </submittedName>
</protein>
<comment type="caution">
    <text evidence="4">The sequence shown here is derived from an EMBL/GenBank/DDBJ whole genome shotgun (WGS) entry which is preliminary data.</text>
</comment>
<dbReference type="RefSeq" id="WP_320319739.1">
    <property type="nucleotide sequence ID" value="NZ_JAVIIP010000002.1"/>
</dbReference>
<feature type="domain" description="Pyruvate/ketoisovalerate oxidoreductase catalytic" evidence="2">
    <location>
        <begin position="29"/>
        <end position="215"/>
    </location>
</feature>
<keyword evidence="5" id="KW-1185">Reference proteome</keyword>
<dbReference type="NCBIfam" id="NF006179">
    <property type="entry name" value="PRK08312.1"/>
    <property type="match status" value="1"/>
</dbReference>
<dbReference type="InterPro" id="IPR046667">
    <property type="entry name" value="DUF6537"/>
</dbReference>
<dbReference type="PANTHER" id="PTHR43854:SF1">
    <property type="entry name" value="INDOLEPYRUVATE OXIDOREDUCTASE SUBUNIT IORB"/>
    <property type="match status" value="1"/>
</dbReference>
<dbReference type="EMBL" id="JAVIIP010000002">
    <property type="protein sequence ID" value="MDX8536852.1"/>
    <property type="molecule type" value="Genomic_DNA"/>
</dbReference>
<accession>A0ABU5AHZ2</accession>
<dbReference type="Proteomes" id="UP001276564">
    <property type="component" value="Unassembled WGS sequence"/>
</dbReference>
<dbReference type="SUPFAM" id="SSF53323">
    <property type="entry name" value="Pyruvate-ferredoxin oxidoreductase, PFOR, domain III"/>
    <property type="match status" value="1"/>
</dbReference>
<proteinExistence type="predicted"/>